<dbReference type="RefSeq" id="WP_372824550.1">
    <property type="nucleotide sequence ID" value="NZ_JARRIG010000007.1"/>
</dbReference>
<evidence type="ECO:0000313" key="2">
    <source>
        <dbReference type="Proteomes" id="UP001571980"/>
    </source>
</evidence>
<comment type="caution">
    <text evidence="1">The sequence shown here is derived from an EMBL/GenBank/DDBJ whole genome shotgun (WGS) entry which is preliminary data.</text>
</comment>
<dbReference type="Proteomes" id="UP001571980">
    <property type="component" value="Unassembled WGS sequence"/>
</dbReference>
<dbReference type="EMBL" id="JARRIG010000007">
    <property type="protein sequence ID" value="MFA4805162.1"/>
    <property type="molecule type" value="Genomic_DNA"/>
</dbReference>
<name>A0ABV4T5X4_9EURY</name>
<keyword evidence="2" id="KW-1185">Reference proteome</keyword>
<evidence type="ECO:0000313" key="1">
    <source>
        <dbReference type="EMBL" id="MFA4805162.1"/>
    </source>
</evidence>
<protein>
    <submittedName>
        <fullName evidence="1">Uncharacterized protein</fullName>
    </submittedName>
</protein>
<gene>
    <name evidence="1" type="ORF">P8X34_10540</name>
</gene>
<proteinExistence type="predicted"/>
<reference evidence="1 2" key="1">
    <citation type="submission" date="2023-03" db="EMBL/GenBank/DDBJ databases">
        <title>Speciation in Pyrococcus: adaptation to high temperature as a mechanism.</title>
        <authorList>
            <person name="Gu J."/>
        </authorList>
    </citation>
    <scope>NUCLEOTIDE SEQUENCE [LARGE SCALE GENOMIC DNA]</scope>
    <source>
        <strain evidence="1 2">LMOA34</strain>
    </source>
</reference>
<organism evidence="1 2">
    <name type="scientific">Pyrococcus kukulkanii</name>
    <dbReference type="NCBI Taxonomy" id="1609559"/>
    <lineage>
        <taxon>Archaea</taxon>
        <taxon>Methanobacteriati</taxon>
        <taxon>Methanobacteriota</taxon>
        <taxon>Thermococci</taxon>
        <taxon>Thermococcales</taxon>
        <taxon>Thermococcaceae</taxon>
        <taxon>Pyrococcus</taxon>
    </lineage>
</organism>
<sequence>MLVRVHNNSGKDLRVKIVVTYKGTKTTLLENGKTYATRPEPEEVEGIDIILEGVGPNE</sequence>
<accession>A0ABV4T5X4</accession>